<keyword evidence="2" id="KW-0285">Flavoprotein</keyword>
<dbReference type="PRINTS" id="PR00411">
    <property type="entry name" value="PNDRDTASEI"/>
</dbReference>
<dbReference type="NCBIfam" id="TIGR00275">
    <property type="entry name" value="aminoacetone oxidase family FAD-binding enzyme"/>
    <property type="match status" value="1"/>
</dbReference>
<dbReference type="Proteomes" id="UP000243887">
    <property type="component" value="Unassembled WGS sequence"/>
</dbReference>
<dbReference type="SUPFAM" id="SSF51905">
    <property type="entry name" value="FAD/NAD(P)-binding domain"/>
    <property type="match status" value="1"/>
</dbReference>
<dbReference type="InterPro" id="IPR036188">
    <property type="entry name" value="FAD/NAD-bd_sf"/>
</dbReference>
<dbReference type="InterPro" id="IPR004792">
    <property type="entry name" value="BaiN-like"/>
</dbReference>
<evidence type="ECO:0000256" key="2">
    <source>
        <dbReference type="ARBA" id="ARBA00022630"/>
    </source>
</evidence>
<dbReference type="PANTHER" id="PTHR42887:SF2">
    <property type="entry name" value="OS12G0638800 PROTEIN"/>
    <property type="match status" value="1"/>
</dbReference>
<evidence type="ECO:0000313" key="7">
    <source>
        <dbReference type="Proteomes" id="UP000243887"/>
    </source>
</evidence>
<dbReference type="EMBL" id="FORU01000005">
    <property type="protein sequence ID" value="SFJ26835.1"/>
    <property type="molecule type" value="Genomic_DNA"/>
</dbReference>
<proteinExistence type="predicted"/>
<evidence type="ECO:0000313" key="6">
    <source>
        <dbReference type="EMBL" id="SFJ26835.1"/>
    </source>
</evidence>
<dbReference type="RefSeq" id="WP_090678498.1">
    <property type="nucleotide sequence ID" value="NZ_FORU01000005.1"/>
</dbReference>
<dbReference type="AlphaFoldDB" id="A0A1I3PZI8"/>
<feature type="domain" description="RsdA/BaiN/AoA(So)-like Rossmann fold-like" evidence="4">
    <location>
        <begin position="4"/>
        <end position="398"/>
    </location>
</feature>
<evidence type="ECO:0008006" key="8">
    <source>
        <dbReference type="Google" id="ProtNLM"/>
    </source>
</evidence>
<dbReference type="PRINTS" id="PR00368">
    <property type="entry name" value="FADPNR"/>
</dbReference>
<dbReference type="OrthoDB" id="9773233at2"/>
<accession>A0A1I3PZI8</accession>
<comment type="cofactor">
    <cofactor evidence="1">
        <name>FAD</name>
        <dbReference type="ChEBI" id="CHEBI:57692"/>
    </cofactor>
</comment>
<dbReference type="InterPro" id="IPR023166">
    <property type="entry name" value="BaiN-like_dom_sf"/>
</dbReference>
<organism evidence="6 7">
    <name type="scientific">Myroides guanonis</name>
    <dbReference type="NCBI Taxonomy" id="1150112"/>
    <lineage>
        <taxon>Bacteria</taxon>
        <taxon>Pseudomonadati</taxon>
        <taxon>Bacteroidota</taxon>
        <taxon>Flavobacteriia</taxon>
        <taxon>Flavobacteriales</taxon>
        <taxon>Flavobacteriaceae</taxon>
        <taxon>Myroides</taxon>
    </lineage>
</organism>
<sequence>MVYDVIIVGGGAAGFFTAINIVEKNKGLKVAILERGKEVLSKVRISGGGRCNVTHACFDPKELTQFYPRGSKELLGPFHQFCSGDTIAWFDEHGVELKIEEDGRMFPTSDSSQTIIDCLLEAAKKAKIAILTGHSVQEVFQKESSWKVDTNQGGMEAKYLVFTTGSNPKMWNLISELGHTVVEPVPSLFTFNIKDPRIKDLMGVSSLAEVSVRNSNLEASGPLLITHWGMSGPGILRLSAWGARELFNKNYQFEILVNWLPGETTSSAMEILLGLKDEHAKKWVIKKSPFDFPNRLWERFVIAAGIDEEAKWADLNKKQLQSLAEQLTAASFHVNGKSTFKEEFVTAGGVDLKEVNFKTMESKVLPSVFFAGEVLNIDAITGGFNFQNAWTTGFIAAREIATRNE</sequence>
<evidence type="ECO:0000256" key="3">
    <source>
        <dbReference type="ARBA" id="ARBA00022827"/>
    </source>
</evidence>
<feature type="domain" description="RsdA/BaiN/AoA(So)-like insert" evidence="5">
    <location>
        <begin position="185"/>
        <end position="345"/>
    </location>
</feature>
<dbReference type="PANTHER" id="PTHR42887">
    <property type="entry name" value="OS12G0638800 PROTEIN"/>
    <property type="match status" value="1"/>
</dbReference>
<dbReference type="SUPFAM" id="SSF160996">
    <property type="entry name" value="HI0933 insert domain-like"/>
    <property type="match status" value="1"/>
</dbReference>
<keyword evidence="7" id="KW-1185">Reference proteome</keyword>
<name>A0A1I3PZI8_9FLAO</name>
<dbReference type="Pfam" id="PF22780">
    <property type="entry name" value="HI0933_like_1st"/>
    <property type="match status" value="1"/>
</dbReference>
<protein>
    <recommendedName>
        <fullName evidence="8">Flavoprotein, HI0933 family</fullName>
    </recommendedName>
</protein>
<dbReference type="STRING" id="1150112.SAMN04487893_1055"/>
<evidence type="ECO:0000256" key="1">
    <source>
        <dbReference type="ARBA" id="ARBA00001974"/>
    </source>
</evidence>
<dbReference type="Gene3D" id="2.40.30.10">
    <property type="entry name" value="Translation factors"/>
    <property type="match status" value="1"/>
</dbReference>
<dbReference type="InterPro" id="IPR055178">
    <property type="entry name" value="RsdA/BaiN/AoA(So)-like_dom"/>
</dbReference>
<evidence type="ECO:0000259" key="5">
    <source>
        <dbReference type="Pfam" id="PF22780"/>
    </source>
</evidence>
<dbReference type="InterPro" id="IPR057661">
    <property type="entry name" value="RsdA/BaiN/AoA(So)_Rossmann"/>
</dbReference>
<dbReference type="Gene3D" id="1.10.8.260">
    <property type="entry name" value="HI0933 insert domain-like"/>
    <property type="match status" value="1"/>
</dbReference>
<dbReference type="Pfam" id="PF03486">
    <property type="entry name" value="HI0933_like"/>
    <property type="match status" value="1"/>
</dbReference>
<keyword evidence="3" id="KW-0274">FAD</keyword>
<gene>
    <name evidence="6" type="ORF">SAMN04487893_1055</name>
</gene>
<evidence type="ECO:0000259" key="4">
    <source>
        <dbReference type="Pfam" id="PF03486"/>
    </source>
</evidence>
<reference evidence="7" key="1">
    <citation type="submission" date="2016-10" db="EMBL/GenBank/DDBJ databases">
        <authorList>
            <person name="Varghese N."/>
            <person name="Submissions S."/>
        </authorList>
    </citation>
    <scope>NUCLEOTIDE SEQUENCE [LARGE SCALE GENOMIC DNA]</scope>
    <source>
        <strain evidence="7">DSM 26542</strain>
    </source>
</reference>
<dbReference type="Gene3D" id="3.50.50.60">
    <property type="entry name" value="FAD/NAD(P)-binding domain"/>
    <property type="match status" value="1"/>
</dbReference>